<keyword evidence="3" id="KW-1185">Reference proteome</keyword>
<accession>A0A3E2GT44</accession>
<feature type="non-terminal residue" evidence="2">
    <location>
        <position position="186"/>
    </location>
</feature>
<evidence type="ECO:0000256" key="1">
    <source>
        <dbReference type="SAM" id="MobiDB-lite"/>
    </source>
</evidence>
<feature type="region of interest" description="Disordered" evidence="1">
    <location>
        <begin position="112"/>
        <end position="139"/>
    </location>
</feature>
<protein>
    <submittedName>
        <fullName evidence="2">Uncharacterized protein</fullName>
    </submittedName>
</protein>
<name>A0A3E2GT44_SCYLI</name>
<organism evidence="2 3">
    <name type="scientific">Scytalidium lignicola</name>
    <name type="common">Hyphomycete</name>
    <dbReference type="NCBI Taxonomy" id="5539"/>
    <lineage>
        <taxon>Eukaryota</taxon>
        <taxon>Fungi</taxon>
        <taxon>Dikarya</taxon>
        <taxon>Ascomycota</taxon>
        <taxon>Pezizomycotina</taxon>
        <taxon>Leotiomycetes</taxon>
        <taxon>Leotiomycetes incertae sedis</taxon>
        <taxon>Scytalidium</taxon>
    </lineage>
</organism>
<comment type="caution">
    <text evidence="2">The sequence shown here is derived from an EMBL/GenBank/DDBJ whole genome shotgun (WGS) entry which is preliminary data.</text>
</comment>
<proteinExistence type="predicted"/>
<evidence type="ECO:0000313" key="3">
    <source>
        <dbReference type="Proteomes" id="UP000258309"/>
    </source>
</evidence>
<reference evidence="2 3" key="1">
    <citation type="submission" date="2018-05" db="EMBL/GenBank/DDBJ databases">
        <title>Draft genome sequence of Scytalidium lignicola DSM 105466, a ubiquitous saprotrophic fungus.</title>
        <authorList>
            <person name="Buettner E."/>
            <person name="Gebauer A.M."/>
            <person name="Hofrichter M."/>
            <person name="Liers C."/>
            <person name="Kellner H."/>
        </authorList>
    </citation>
    <scope>NUCLEOTIDE SEQUENCE [LARGE SCALE GENOMIC DNA]</scope>
    <source>
        <strain evidence="2 3">DSM 105466</strain>
    </source>
</reference>
<dbReference type="Proteomes" id="UP000258309">
    <property type="component" value="Unassembled WGS sequence"/>
</dbReference>
<feature type="non-terminal residue" evidence="2">
    <location>
        <position position="1"/>
    </location>
</feature>
<gene>
    <name evidence="2" type="ORF">B7463_g12084</name>
</gene>
<sequence length="186" mass="19961">MVHQPVSPSVKHPASAKEGGARASTPSGLEDGPGSLCTQYGSHGYGYGYGYGYYVFILPQITARGRSTLRVPGGVSYGRRTEVIKPDVNLPLPTAATKYSTVQVEDLQPLGYVSTRSSPGQKKSEKKNKSNGMRDGARAGAGGCLILSARLRPKANSPFWPKRAHGYEHGSHAAMHCMIAVRDWET</sequence>
<feature type="region of interest" description="Disordered" evidence="1">
    <location>
        <begin position="1"/>
        <end position="32"/>
    </location>
</feature>
<dbReference type="AlphaFoldDB" id="A0A3E2GT44"/>
<evidence type="ECO:0000313" key="2">
    <source>
        <dbReference type="EMBL" id="RFU24256.1"/>
    </source>
</evidence>
<dbReference type="EMBL" id="NCSJ02000477">
    <property type="protein sequence ID" value="RFU24256.1"/>
    <property type="molecule type" value="Genomic_DNA"/>
</dbReference>